<dbReference type="PROSITE" id="PS50006">
    <property type="entry name" value="FHA_DOMAIN"/>
    <property type="match status" value="1"/>
</dbReference>
<dbReference type="SUPFAM" id="SSF49879">
    <property type="entry name" value="SMAD/FHA domain"/>
    <property type="match status" value="1"/>
</dbReference>
<dbReference type="InterPro" id="IPR059113">
    <property type="entry name" value="Znf_ribbon"/>
</dbReference>
<proteinExistence type="predicted"/>
<organism evidence="2 3">
    <name type="scientific">Candidatus Thermofonsia Clade 1 bacterium</name>
    <dbReference type="NCBI Taxonomy" id="2364210"/>
    <lineage>
        <taxon>Bacteria</taxon>
        <taxon>Bacillati</taxon>
        <taxon>Chloroflexota</taxon>
        <taxon>Candidatus Thermofontia</taxon>
        <taxon>Candidatus Thermofonsia Clade 1</taxon>
    </lineage>
</organism>
<dbReference type="Pfam" id="PF13248">
    <property type="entry name" value="Zn_ribbon_3"/>
    <property type="match status" value="1"/>
</dbReference>
<dbReference type="Gene3D" id="2.60.200.20">
    <property type="match status" value="1"/>
</dbReference>
<gene>
    <name evidence="2" type="ORF">CUN49_03690</name>
</gene>
<name>A0A2M8PGX0_9CHLR</name>
<dbReference type="CDD" id="cd00060">
    <property type="entry name" value="FHA"/>
    <property type="match status" value="1"/>
</dbReference>
<dbReference type="Pfam" id="PF00498">
    <property type="entry name" value="FHA"/>
    <property type="match status" value="1"/>
</dbReference>
<dbReference type="Proteomes" id="UP000229681">
    <property type="component" value="Unassembled WGS sequence"/>
</dbReference>
<comment type="caution">
    <text evidence="2">The sequence shown here is derived from an EMBL/GenBank/DDBJ whole genome shotgun (WGS) entry which is preliminary data.</text>
</comment>
<dbReference type="EMBL" id="PGTM01000031">
    <property type="protein sequence ID" value="PJF36786.1"/>
    <property type="molecule type" value="Genomic_DNA"/>
</dbReference>
<dbReference type="InterPro" id="IPR000253">
    <property type="entry name" value="FHA_dom"/>
</dbReference>
<evidence type="ECO:0000313" key="2">
    <source>
        <dbReference type="EMBL" id="PJF36786.1"/>
    </source>
</evidence>
<protein>
    <recommendedName>
        <fullName evidence="1">FHA domain-containing protein</fullName>
    </recommendedName>
</protein>
<dbReference type="InterPro" id="IPR050923">
    <property type="entry name" value="Cell_Proc_Reg/RNA_Proc"/>
</dbReference>
<evidence type="ECO:0000259" key="1">
    <source>
        <dbReference type="PROSITE" id="PS50006"/>
    </source>
</evidence>
<evidence type="ECO:0000313" key="3">
    <source>
        <dbReference type="Proteomes" id="UP000229681"/>
    </source>
</evidence>
<sequence length="170" mass="18672">MKTCPYCAHSNREGVLFCEECGQVLYTEQGAQTSTKRLPTGTGGLNAKSGWGTARFSPKSTIVLQIRDNPSPIEIEPQQETIIGRYDGSNSTTPTIDLTPYGAYEHGVSRIHAAIRRGEDTLMLVDLGSVNGTHLNGQRLIPNQPRVLRDGDEIRIGKLVCHIYFKTDGK</sequence>
<reference evidence="2 3" key="1">
    <citation type="submission" date="2017-11" db="EMBL/GenBank/DDBJ databases">
        <title>Evolution of Phototrophy in the Chloroflexi Phylum Driven by Horizontal Gene Transfer.</title>
        <authorList>
            <person name="Ward L.M."/>
            <person name="Hemp J."/>
            <person name="Shih P.M."/>
            <person name="Mcglynn S.E."/>
            <person name="Fischer W."/>
        </authorList>
    </citation>
    <scope>NUCLEOTIDE SEQUENCE [LARGE SCALE GENOMIC DNA]</scope>
    <source>
        <strain evidence="2">JP3_13</strain>
    </source>
</reference>
<dbReference type="SMART" id="SM00240">
    <property type="entry name" value="FHA"/>
    <property type="match status" value="1"/>
</dbReference>
<dbReference type="PANTHER" id="PTHR23308">
    <property type="entry name" value="NUCLEAR INHIBITOR OF PROTEIN PHOSPHATASE-1"/>
    <property type="match status" value="1"/>
</dbReference>
<accession>A0A2M8PGX0</accession>
<feature type="domain" description="FHA" evidence="1">
    <location>
        <begin position="81"/>
        <end position="140"/>
    </location>
</feature>
<dbReference type="InterPro" id="IPR008984">
    <property type="entry name" value="SMAD_FHA_dom_sf"/>
</dbReference>
<dbReference type="AlphaFoldDB" id="A0A2M8PGX0"/>